<dbReference type="InterPro" id="IPR046362">
    <property type="entry name" value="Zw10/DSL1_C_sf"/>
</dbReference>
<comment type="caution">
    <text evidence="3">The sequence shown here is derived from an EMBL/GenBank/DDBJ whole genome shotgun (WGS) entry which is preliminary data.</text>
</comment>
<reference evidence="3" key="2">
    <citation type="submission" date="2023-05" db="EMBL/GenBank/DDBJ databases">
        <authorList>
            <consortium name="Lawrence Berkeley National Laboratory"/>
            <person name="Steindorff A."/>
            <person name="Hensen N."/>
            <person name="Bonometti L."/>
            <person name="Westerberg I."/>
            <person name="Brannstrom I.O."/>
            <person name="Guillou S."/>
            <person name="Cros-Aarteil S."/>
            <person name="Calhoun S."/>
            <person name="Haridas S."/>
            <person name="Kuo A."/>
            <person name="Mondo S."/>
            <person name="Pangilinan J."/>
            <person name="Riley R."/>
            <person name="Labutti K."/>
            <person name="Andreopoulos B."/>
            <person name="Lipzen A."/>
            <person name="Chen C."/>
            <person name="Yanf M."/>
            <person name="Daum C."/>
            <person name="Ng V."/>
            <person name="Clum A."/>
            <person name="Ohm R."/>
            <person name="Martin F."/>
            <person name="Silar P."/>
            <person name="Natvig D."/>
            <person name="Lalanne C."/>
            <person name="Gautier V."/>
            <person name="Ament-Velasquez S.L."/>
            <person name="Kruys A."/>
            <person name="Hutchinson M.I."/>
            <person name="Powell A.J."/>
            <person name="Barry K."/>
            <person name="Miller A.N."/>
            <person name="Grigoriev I.V."/>
            <person name="Debuchy R."/>
            <person name="Gladieux P."/>
            <person name="Thoren M.H."/>
            <person name="Johannesson H."/>
        </authorList>
    </citation>
    <scope>NUCLEOTIDE SEQUENCE</scope>
    <source>
        <strain evidence="3">PSN293</strain>
    </source>
</reference>
<feature type="compositionally biased region" description="Basic and acidic residues" evidence="1">
    <location>
        <begin position="486"/>
        <end position="500"/>
    </location>
</feature>
<accession>A0AAN7BDS9</accession>
<dbReference type="PANTHER" id="PTHR12205">
    <property type="entry name" value="CENTROMERE/KINETOCHORE PROTEIN ZW10"/>
    <property type="match status" value="1"/>
</dbReference>
<dbReference type="AlphaFoldDB" id="A0AAN7BDS9"/>
<dbReference type="EMBL" id="MU858047">
    <property type="protein sequence ID" value="KAK4219652.1"/>
    <property type="molecule type" value="Genomic_DNA"/>
</dbReference>
<evidence type="ECO:0000313" key="4">
    <source>
        <dbReference type="Proteomes" id="UP001301769"/>
    </source>
</evidence>
<sequence>MATLSQDSSAGQIAQALVDFSLNGAFPEEQVSSLSIDSDVLPSAIEALAAVKSKLQAEIHTINEETADDVRSWKTNAQSVQDDILRSKALANEILKQAEAPDVSGRTLADAEAKAEFLARELNYNLQVQEALKGVKSVNQMLDQVEQARDERRILDALHLLEKSWKQLDIIPISKSCRAIRLLDMRAFELKSSVHVVFDRVWKTLIHVDLDQHRVSILESREDEPMSLTDAVIGLKAYKEVEERATQLWRDIEAAILFPRMDNGKETLPGIYIDDNVIELRGSTDSSVESLFSDLEKIFRFIVTKIPQDLIDTMSTVLLPEILPKITKVWLDSAVPSSLDDMDRFQQVIVAAKGFHSTLKSLGFSNLGDLQEWAESAPRVWLSKRREAALDSVRTRLSEGLGDTRSVEKVEKQLVTKSEGQQLAANRAAADDDDGADAWGDWGDDDNKTAGEDDTNTAPAATSSGNADEDDGADAWGAWGDDDAGEPEKQEEKPENKETKDDEDDAADAWGNWGDDTNDGDGQRGTESVAKASAPPKSQETRELTLKETYNITSMPQPVLDLIFAIVEDGAALTQDRYANSPVAAAAAGLFSLPTLALAMFRAISPYYYAPRDGGNMFLYNDAIYLSERLADFAAAWKARDDIGTRAQNMLRLDNDIKSLQSFANRAYSNEMSTQKTIVRDRLGGDQNFMHQDETESCVSTAVARVKYMAITWEPILPRSVWQQAVGSLVDSVAVKIINDVMELPSIGQDEAYSIANLIAIVTGLDDLFLPPPPPPPPTSGGAAAGKEEEAIPTTAHYAPNWLRLKYLSEVLQSNLKDVRYLWVESELSLYFTADEVVDLIRVSFEDNSRTREVIREITGKPRPLEG</sequence>
<reference evidence="3" key="1">
    <citation type="journal article" date="2023" name="Mol. Phylogenet. Evol.">
        <title>Genome-scale phylogeny and comparative genomics of the fungal order Sordariales.</title>
        <authorList>
            <person name="Hensen N."/>
            <person name="Bonometti L."/>
            <person name="Westerberg I."/>
            <person name="Brannstrom I.O."/>
            <person name="Guillou S."/>
            <person name="Cros-Aarteil S."/>
            <person name="Calhoun S."/>
            <person name="Haridas S."/>
            <person name="Kuo A."/>
            <person name="Mondo S."/>
            <person name="Pangilinan J."/>
            <person name="Riley R."/>
            <person name="LaButti K."/>
            <person name="Andreopoulos B."/>
            <person name="Lipzen A."/>
            <person name="Chen C."/>
            <person name="Yan M."/>
            <person name="Daum C."/>
            <person name="Ng V."/>
            <person name="Clum A."/>
            <person name="Steindorff A."/>
            <person name="Ohm R.A."/>
            <person name="Martin F."/>
            <person name="Silar P."/>
            <person name="Natvig D.O."/>
            <person name="Lalanne C."/>
            <person name="Gautier V."/>
            <person name="Ament-Velasquez S.L."/>
            <person name="Kruys A."/>
            <person name="Hutchinson M.I."/>
            <person name="Powell A.J."/>
            <person name="Barry K."/>
            <person name="Miller A.N."/>
            <person name="Grigoriev I.V."/>
            <person name="Debuchy R."/>
            <person name="Gladieux P."/>
            <person name="Hiltunen Thoren M."/>
            <person name="Johannesson H."/>
        </authorList>
    </citation>
    <scope>NUCLEOTIDE SEQUENCE</scope>
    <source>
        <strain evidence="3">PSN293</strain>
    </source>
</reference>
<name>A0AAN7BDS9_9PEZI</name>
<feature type="compositionally biased region" description="Polar residues" evidence="1">
    <location>
        <begin position="415"/>
        <end position="424"/>
    </location>
</feature>
<dbReference type="InterPro" id="IPR055148">
    <property type="entry name" value="ZW10_C_2"/>
</dbReference>
<protein>
    <recommendedName>
        <fullName evidence="2">ZW10 C-terminal helical domain-containing protein</fullName>
    </recommendedName>
</protein>
<feature type="compositionally biased region" description="Polar residues" evidence="1">
    <location>
        <begin position="456"/>
        <end position="466"/>
    </location>
</feature>
<dbReference type="Pfam" id="PF22766">
    <property type="entry name" value="ZW10_C2"/>
    <property type="match status" value="1"/>
</dbReference>
<keyword evidence="4" id="KW-1185">Reference proteome</keyword>
<dbReference type="GO" id="GO:1990423">
    <property type="term" value="C:RZZ complex"/>
    <property type="evidence" value="ECO:0007669"/>
    <property type="project" value="TreeGrafter"/>
</dbReference>
<gene>
    <name evidence="3" type="ORF">QBC37DRAFT_109976</name>
</gene>
<dbReference type="Proteomes" id="UP001301769">
    <property type="component" value="Unassembled WGS sequence"/>
</dbReference>
<dbReference type="PANTHER" id="PTHR12205:SF0">
    <property type="entry name" value="CENTROMERE_KINETOCHORE PROTEIN ZW10 HOMOLOG"/>
    <property type="match status" value="1"/>
</dbReference>
<evidence type="ECO:0000259" key="2">
    <source>
        <dbReference type="Pfam" id="PF22766"/>
    </source>
</evidence>
<dbReference type="GO" id="GO:0006888">
    <property type="term" value="P:endoplasmic reticulum to Golgi vesicle-mediated transport"/>
    <property type="evidence" value="ECO:0007669"/>
    <property type="project" value="TreeGrafter"/>
</dbReference>
<proteinExistence type="predicted"/>
<organism evidence="3 4">
    <name type="scientific">Rhypophila decipiens</name>
    <dbReference type="NCBI Taxonomy" id="261697"/>
    <lineage>
        <taxon>Eukaryota</taxon>
        <taxon>Fungi</taxon>
        <taxon>Dikarya</taxon>
        <taxon>Ascomycota</taxon>
        <taxon>Pezizomycotina</taxon>
        <taxon>Sordariomycetes</taxon>
        <taxon>Sordariomycetidae</taxon>
        <taxon>Sordariales</taxon>
        <taxon>Naviculisporaceae</taxon>
        <taxon>Rhypophila</taxon>
    </lineage>
</organism>
<dbReference type="GO" id="GO:0007094">
    <property type="term" value="P:mitotic spindle assembly checkpoint signaling"/>
    <property type="evidence" value="ECO:0007669"/>
    <property type="project" value="TreeGrafter"/>
</dbReference>
<evidence type="ECO:0000256" key="1">
    <source>
        <dbReference type="SAM" id="MobiDB-lite"/>
    </source>
</evidence>
<feature type="region of interest" description="Disordered" evidence="1">
    <location>
        <begin position="414"/>
        <end position="541"/>
    </location>
</feature>
<dbReference type="Gene3D" id="1.10.357.150">
    <property type="match status" value="1"/>
</dbReference>
<feature type="domain" description="ZW10 C-terminal helical" evidence="2">
    <location>
        <begin position="698"/>
        <end position="857"/>
    </location>
</feature>
<dbReference type="GO" id="GO:0005737">
    <property type="term" value="C:cytoplasm"/>
    <property type="evidence" value="ECO:0007669"/>
    <property type="project" value="GOC"/>
</dbReference>
<evidence type="ECO:0000313" key="3">
    <source>
        <dbReference type="EMBL" id="KAK4219652.1"/>
    </source>
</evidence>